<gene>
    <name evidence="1" type="ORF">Tco_0702235</name>
</gene>
<protein>
    <submittedName>
        <fullName evidence="1">Uncharacterized protein</fullName>
    </submittedName>
</protein>
<dbReference type="EMBL" id="BQNB010009859">
    <property type="protein sequence ID" value="GJS69394.1"/>
    <property type="molecule type" value="Genomic_DNA"/>
</dbReference>
<keyword evidence="2" id="KW-1185">Reference proteome</keyword>
<organism evidence="1 2">
    <name type="scientific">Tanacetum coccineum</name>
    <dbReference type="NCBI Taxonomy" id="301880"/>
    <lineage>
        <taxon>Eukaryota</taxon>
        <taxon>Viridiplantae</taxon>
        <taxon>Streptophyta</taxon>
        <taxon>Embryophyta</taxon>
        <taxon>Tracheophyta</taxon>
        <taxon>Spermatophyta</taxon>
        <taxon>Magnoliopsida</taxon>
        <taxon>eudicotyledons</taxon>
        <taxon>Gunneridae</taxon>
        <taxon>Pentapetalae</taxon>
        <taxon>asterids</taxon>
        <taxon>campanulids</taxon>
        <taxon>Asterales</taxon>
        <taxon>Asteraceae</taxon>
        <taxon>Asteroideae</taxon>
        <taxon>Anthemideae</taxon>
        <taxon>Anthemidinae</taxon>
        <taxon>Tanacetum</taxon>
    </lineage>
</organism>
<proteinExistence type="predicted"/>
<comment type="caution">
    <text evidence="1">The sequence shown here is derived from an EMBL/GenBank/DDBJ whole genome shotgun (WGS) entry which is preliminary data.</text>
</comment>
<sequence length="198" mass="22152">MTNLKPWKVELFTKTTYSGRSNLFMVRRLGMLKAYDRKSEASHKFRLEASGNGLGHNLFSVGPFYDSDLEQLLLRATLKTAPSFTNDLEKTPYELINGKKPDISFLHVFKALCYPKNDREDIGKIGAKAMAFEQHSSKPRLQGMTFGQISSGLDLTYAPSIITSQNPTEWELDLLFKAMYDDYIGGQPSAAPRTASAA</sequence>
<dbReference type="Proteomes" id="UP001151760">
    <property type="component" value="Unassembled WGS sequence"/>
</dbReference>
<accession>A0ABQ4XVE2</accession>
<name>A0ABQ4XVE2_9ASTR</name>
<evidence type="ECO:0000313" key="2">
    <source>
        <dbReference type="Proteomes" id="UP001151760"/>
    </source>
</evidence>
<reference evidence="1" key="2">
    <citation type="submission" date="2022-01" db="EMBL/GenBank/DDBJ databases">
        <authorList>
            <person name="Yamashiro T."/>
            <person name="Shiraishi A."/>
            <person name="Satake H."/>
            <person name="Nakayama K."/>
        </authorList>
    </citation>
    <scope>NUCLEOTIDE SEQUENCE</scope>
</reference>
<reference evidence="1" key="1">
    <citation type="journal article" date="2022" name="Int. J. Mol. Sci.">
        <title>Draft Genome of Tanacetum Coccineum: Genomic Comparison of Closely Related Tanacetum-Family Plants.</title>
        <authorList>
            <person name="Yamashiro T."/>
            <person name="Shiraishi A."/>
            <person name="Nakayama K."/>
            <person name="Satake H."/>
        </authorList>
    </citation>
    <scope>NUCLEOTIDE SEQUENCE</scope>
</reference>
<evidence type="ECO:0000313" key="1">
    <source>
        <dbReference type="EMBL" id="GJS69394.1"/>
    </source>
</evidence>